<dbReference type="Proteomes" id="UP000654075">
    <property type="component" value="Unassembled WGS sequence"/>
</dbReference>
<keyword evidence="2" id="KW-1185">Reference proteome</keyword>
<accession>A0A813I0F1</accession>
<name>A0A813I0F1_POLGL</name>
<comment type="caution">
    <text evidence="1">The sequence shown here is derived from an EMBL/GenBank/DDBJ whole genome shotgun (WGS) entry which is preliminary data.</text>
</comment>
<gene>
    <name evidence="1" type="ORF">PGLA1383_LOCUS57495</name>
</gene>
<organism evidence="1 2">
    <name type="scientific">Polarella glacialis</name>
    <name type="common">Dinoflagellate</name>
    <dbReference type="NCBI Taxonomy" id="89957"/>
    <lineage>
        <taxon>Eukaryota</taxon>
        <taxon>Sar</taxon>
        <taxon>Alveolata</taxon>
        <taxon>Dinophyceae</taxon>
        <taxon>Suessiales</taxon>
        <taxon>Suessiaceae</taxon>
        <taxon>Polarella</taxon>
    </lineage>
</organism>
<feature type="non-terminal residue" evidence="1">
    <location>
        <position position="1"/>
    </location>
</feature>
<protein>
    <submittedName>
        <fullName evidence="1">Uncharacterized protein</fullName>
    </submittedName>
</protein>
<dbReference type="AlphaFoldDB" id="A0A813I0F1"/>
<evidence type="ECO:0000313" key="1">
    <source>
        <dbReference type="EMBL" id="CAE8643127.1"/>
    </source>
</evidence>
<evidence type="ECO:0000313" key="2">
    <source>
        <dbReference type="Proteomes" id="UP000654075"/>
    </source>
</evidence>
<sequence>QRPPCSCSSAAARNGQRWGRAGFHGISERPHILEPSEMSDFVFPRHGCLQELMFKEKAWTAKFIRKQREEEAEERLKLQATDVAREKWELKAEETIMKFVNSPSSPANHLDLTSSATAFIAVNFAQLNLHLPESLSTRACKAHRAARRSRVNGEDETVCSEWLWAVHPQDPGVLEPEAYVAAVRLRLGAGFATEPLPCRACKGVLDPNGRHALCCAPGESTKGHNDVRDEVFDLVRMADATAEKEVLGLLETAPGLRPADILTNAVSPGLTSALDVGIAAPHASHAGADCTEAMRVRKRATYARFLLALLAEGVEYRPLVWSCWGREHPDTTAALTQLARQAARRRGASDFRPLLRRARARIGAAIARRAAGMLRACMPTQHRE</sequence>
<proteinExistence type="predicted"/>
<dbReference type="OrthoDB" id="10639878at2759"/>
<reference evidence="1" key="1">
    <citation type="submission" date="2021-02" db="EMBL/GenBank/DDBJ databases">
        <authorList>
            <person name="Dougan E. K."/>
            <person name="Rhodes N."/>
            <person name="Thang M."/>
            <person name="Chan C."/>
        </authorList>
    </citation>
    <scope>NUCLEOTIDE SEQUENCE</scope>
</reference>
<dbReference type="EMBL" id="CAJNNV010033275">
    <property type="protein sequence ID" value="CAE8643127.1"/>
    <property type="molecule type" value="Genomic_DNA"/>
</dbReference>